<evidence type="ECO:0000259" key="1">
    <source>
        <dbReference type="PROSITE" id="PS51750"/>
    </source>
</evidence>
<reference evidence="2 3" key="1">
    <citation type="submission" date="2013-03" db="EMBL/GenBank/DDBJ databases">
        <title>Whole genome shotgun sequencing of Clostridium sartagoforme AAU1.</title>
        <authorList>
            <person name="Joshi C.G."/>
            <person name="Duggirala S.M."/>
            <person name="Nathani N.M."/>
            <person name="Bhatt V.D."/>
            <person name="Patel A.K."/>
            <person name="Pandya P.R."/>
            <person name="KaPatel J.A."/>
        </authorList>
    </citation>
    <scope>NUCLEOTIDE SEQUENCE [LARGE SCALE GENOMIC DNA]</scope>
    <source>
        <strain evidence="2 3">AAU1</strain>
    </source>
</reference>
<dbReference type="EMBL" id="ASRV01000205">
    <property type="protein sequence ID" value="EOR20412.1"/>
    <property type="molecule type" value="Genomic_DNA"/>
</dbReference>
<dbReference type="PANTHER" id="PTHR36180">
    <property type="entry name" value="DNA-BINDING PROTEIN-RELATED-RELATED"/>
    <property type="match status" value="1"/>
</dbReference>
<organism evidence="2 3">
    <name type="scientific">Clostridium sartagoforme AAU1</name>
    <dbReference type="NCBI Taxonomy" id="1202534"/>
    <lineage>
        <taxon>Bacteria</taxon>
        <taxon>Bacillati</taxon>
        <taxon>Bacillota</taxon>
        <taxon>Clostridia</taxon>
        <taxon>Eubacteriales</taxon>
        <taxon>Clostridiaceae</taxon>
        <taxon>Clostridium</taxon>
    </lineage>
</organism>
<name>R9BTT6_9CLOT</name>
<dbReference type="OrthoDB" id="9812611at2"/>
<comment type="caution">
    <text evidence="2">The sequence shown here is derived from an EMBL/GenBank/DDBJ whole genome shotgun (WGS) entry which is preliminary data.</text>
</comment>
<evidence type="ECO:0000313" key="3">
    <source>
        <dbReference type="Proteomes" id="UP000013988"/>
    </source>
</evidence>
<dbReference type="PANTHER" id="PTHR36180:SF2">
    <property type="entry name" value="BRO FAMILY PROTEIN"/>
    <property type="match status" value="1"/>
</dbReference>
<dbReference type="RefSeq" id="WP_016208691.1">
    <property type="nucleotide sequence ID" value="NZ_ASRV01000205.1"/>
</dbReference>
<dbReference type="PATRIC" id="fig|1202534.3.peg.3443"/>
<dbReference type="InterPro" id="IPR005039">
    <property type="entry name" value="Ant_C"/>
</dbReference>
<dbReference type="GO" id="GO:0003677">
    <property type="term" value="F:DNA binding"/>
    <property type="evidence" value="ECO:0007669"/>
    <property type="project" value="InterPro"/>
</dbReference>
<dbReference type="Pfam" id="PF03374">
    <property type="entry name" value="ANT"/>
    <property type="match status" value="1"/>
</dbReference>
<protein>
    <submittedName>
        <fullName evidence="2">Putative phage-encoded protein</fullName>
    </submittedName>
</protein>
<proteinExistence type="predicted"/>
<gene>
    <name evidence="2" type="ORF">A500_17295</name>
</gene>
<dbReference type="PROSITE" id="PS51750">
    <property type="entry name" value="BRO_N"/>
    <property type="match status" value="1"/>
</dbReference>
<keyword evidence="3" id="KW-1185">Reference proteome</keyword>
<evidence type="ECO:0000313" key="2">
    <source>
        <dbReference type="EMBL" id="EOR20412.1"/>
    </source>
</evidence>
<dbReference type="SMART" id="SM01040">
    <property type="entry name" value="Bro-N"/>
    <property type="match status" value="1"/>
</dbReference>
<sequence>MEKNLTVIMERAVLGKNFKIYGTYENPLFLAKDVATWIDYSISNVSKLVNVVDEEEKVRNIITTPGGNQETWFLTEDGLYEVLMQSRKPIAKAFKKEVKLILKDIRKNGMYVNSKLLDDMLENPEFSITMLQKLKVEKENQKTLTKAIEEQKPKVVFADAVTISSSTILVGELAKLIKQNGVDIGQNRLFQWLRDNGYLIKKKGVDYNMPTQRAMELELFKVKEIIITKNNGQNEISKTTKVTGKGQIYFINKFIIGGSYGYSN</sequence>
<dbReference type="InterPro" id="IPR003497">
    <property type="entry name" value="BRO_N_domain"/>
</dbReference>
<dbReference type="Proteomes" id="UP000013988">
    <property type="component" value="Unassembled WGS sequence"/>
</dbReference>
<dbReference type="Pfam" id="PF02498">
    <property type="entry name" value="Bro-N"/>
    <property type="match status" value="1"/>
</dbReference>
<feature type="domain" description="Bro-N" evidence="1">
    <location>
        <begin position="11"/>
        <end position="109"/>
    </location>
</feature>
<accession>R9BTT6</accession>
<dbReference type="AlphaFoldDB" id="R9BTT6"/>